<reference evidence="1 2" key="1">
    <citation type="journal article" date="2022" name="DNA Res.">
        <title>Chromosomal-level genome assembly of the orchid tree Bauhinia variegata (Leguminosae; Cercidoideae) supports the allotetraploid origin hypothesis of Bauhinia.</title>
        <authorList>
            <person name="Zhong Y."/>
            <person name="Chen Y."/>
            <person name="Zheng D."/>
            <person name="Pang J."/>
            <person name="Liu Y."/>
            <person name="Luo S."/>
            <person name="Meng S."/>
            <person name="Qian L."/>
            <person name="Wei D."/>
            <person name="Dai S."/>
            <person name="Zhou R."/>
        </authorList>
    </citation>
    <scope>NUCLEOTIDE SEQUENCE [LARGE SCALE GENOMIC DNA]</scope>
    <source>
        <strain evidence="1">BV-YZ2020</strain>
    </source>
</reference>
<dbReference type="EMBL" id="CM039427">
    <property type="protein sequence ID" value="KAI4353227.1"/>
    <property type="molecule type" value="Genomic_DNA"/>
</dbReference>
<organism evidence="1 2">
    <name type="scientific">Bauhinia variegata</name>
    <name type="common">Purple orchid tree</name>
    <name type="synonym">Phanera variegata</name>
    <dbReference type="NCBI Taxonomy" id="167791"/>
    <lineage>
        <taxon>Eukaryota</taxon>
        <taxon>Viridiplantae</taxon>
        <taxon>Streptophyta</taxon>
        <taxon>Embryophyta</taxon>
        <taxon>Tracheophyta</taxon>
        <taxon>Spermatophyta</taxon>
        <taxon>Magnoliopsida</taxon>
        <taxon>eudicotyledons</taxon>
        <taxon>Gunneridae</taxon>
        <taxon>Pentapetalae</taxon>
        <taxon>rosids</taxon>
        <taxon>fabids</taxon>
        <taxon>Fabales</taxon>
        <taxon>Fabaceae</taxon>
        <taxon>Cercidoideae</taxon>
        <taxon>Cercideae</taxon>
        <taxon>Bauhiniinae</taxon>
        <taxon>Bauhinia</taxon>
    </lineage>
</organism>
<comment type="caution">
    <text evidence="1">The sequence shown here is derived from an EMBL/GenBank/DDBJ whole genome shotgun (WGS) entry which is preliminary data.</text>
</comment>
<accession>A0ACB9PX96</accession>
<evidence type="ECO:0000313" key="1">
    <source>
        <dbReference type="EMBL" id="KAI4353227.1"/>
    </source>
</evidence>
<dbReference type="Proteomes" id="UP000828941">
    <property type="component" value="Chromosome 2"/>
</dbReference>
<evidence type="ECO:0000313" key="2">
    <source>
        <dbReference type="Proteomes" id="UP000828941"/>
    </source>
</evidence>
<sequence>MVKYEGLTYHGPWKVQKWRSALSKAANLSGYHFEQDGDVYEYVFIEKILKDVSTKINRIPLHDMGQKIVRQESPLDPGRRSRLWFYEDIIHVLETNKGTDKIQFMILDAGKHEYLYMGQGIEEVGAIKGD</sequence>
<protein>
    <submittedName>
        <fullName evidence="1">Uncharacterized protein</fullName>
    </submittedName>
</protein>
<keyword evidence="2" id="KW-1185">Reference proteome</keyword>
<gene>
    <name evidence="1" type="ORF">L6164_002193</name>
</gene>
<proteinExistence type="predicted"/>
<name>A0ACB9PX96_BAUVA</name>